<sequence>MRHVRVNAAKFIGRVLPEPYENALGGHAPEATHHLLATVFADVVCPPTGHSIGWHDSYGAAWARPLPHKAGFLLDHKGQPRPLPSHLIGAEAQRYRAAARIAARIRQAARPMPLGNQG</sequence>
<proteinExistence type="predicted"/>
<evidence type="ECO:0000313" key="1">
    <source>
        <dbReference type="EMBL" id="AXE80807.1"/>
    </source>
</evidence>
<name>A0A2Z5JK68_STRAR</name>
<dbReference type="AlphaFoldDB" id="A0A2Z5JK68"/>
<reference evidence="1 2" key="1">
    <citation type="journal article" date="2018" name="Front. Microbiol.">
        <title>Genome Sequencing of Streptomyces atratus SCSIOZH16 and Activation Production of Nocardamine via Metabolic Engineering.</title>
        <authorList>
            <person name="Li Y."/>
            <person name="Zhang C."/>
            <person name="Liu C."/>
            <person name="Ju J."/>
            <person name="Ma J."/>
        </authorList>
    </citation>
    <scope>NUCLEOTIDE SEQUENCE [LARGE SCALE GENOMIC DNA]</scope>
    <source>
        <strain evidence="1 2">SCSIO_ZH16</strain>
    </source>
</reference>
<evidence type="ECO:0000313" key="2">
    <source>
        <dbReference type="Proteomes" id="UP000252698"/>
    </source>
</evidence>
<dbReference type="KEGG" id="sata:C5746_31940"/>
<gene>
    <name evidence="1" type="ORF">C5746_31940</name>
</gene>
<dbReference type="Proteomes" id="UP000252698">
    <property type="component" value="Chromosome"/>
</dbReference>
<organism evidence="1 2">
    <name type="scientific">Streptomyces atratus</name>
    <dbReference type="NCBI Taxonomy" id="1893"/>
    <lineage>
        <taxon>Bacteria</taxon>
        <taxon>Bacillati</taxon>
        <taxon>Actinomycetota</taxon>
        <taxon>Actinomycetes</taxon>
        <taxon>Kitasatosporales</taxon>
        <taxon>Streptomycetaceae</taxon>
        <taxon>Streptomyces</taxon>
    </lineage>
</organism>
<protein>
    <submittedName>
        <fullName evidence="1">Uncharacterized protein</fullName>
    </submittedName>
</protein>
<accession>A0A2Z5JK68</accession>
<dbReference type="EMBL" id="CP027306">
    <property type="protein sequence ID" value="AXE80807.1"/>
    <property type="molecule type" value="Genomic_DNA"/>
</dbReference>